<protein>
    <recommendedName>
        <fullName evidence="3">histidine kinase</fullName>
        <ecNumber evidence="3">2.7.13.3</ecNumber>
    </recommendedName>
</protein>
<dbReference type="InterPro" id="IPR003661">
    <property type="entry name" value="HisK_dim/P_dom"/>
</dbReference>
<name>A0A1M5YT71_9FIRM</name>
<feature type="transmembrane region" description="Helical" evidence="10">
    <location>
        <begin position="9"/>
        <end position="30"/>
    </location>
</feature>
<evidence type="ECO:0000256" key="4">
    <source>
        <dbReference type="ARBA" id="ARBA00022553"/>
    </source>
</evidence>
<comment type="subcellular location">
    <subcellularLocation>
        <location evidence="2">Membrane</location>
    </subcellularLocation>
</comment>
<dbReference type="FunFam" id="1.10.287.130:FF:000001">
    <property type="entry name" value="Two-component sensor histidine kinase"/>
    <property type="match status" value="1"/>
</dbReference>
<dbReference type="SUPFAM" id="SSF55874">
    <property type="entry name" value="ATPase domain of HSP90 chaperone/DNA topoisomerase II/histidine kinase"/>
    <property type="match status" value="1"/>
</dbReference>
<dbReference type="InterPro" id="IPR003594">
    <property type="entry name" value="HATPase_dom"/>
</dbReference>
<dbReference type="PROSITE" id="PS50109">
    <property type="entry name" value="HIS_KIN"/>
    <property type="match status" value="1"/>
</dbReference>
<dbReference type="InterPro" id="IPR036890">
    <property type="entry name" value="HATPase_C_sf"/>
</dbReference>
<dbReference type="RefSeq" id="WP_073080243.1">
    <property type="nucleotide sequence ID" value="NZ_FQXV01000010.1"/>
</dbReference>
<dbReference type="CDD" id="cd00082">
    <property type="entry name" value="HisKA"/>
    <property type="match status" value="1"/>
</dbReference>
<gene>
    <name evidence="12" type="ORF">SAMN02745823_02840</name>
</gene>
<dbReference type="GO" id="GO:0005524">
    <property type="term" value="F:ATP binding"/>
    <property type="evidence" value="ECO:0007669"/>
    <property type="project" value="UniProtKB-KW"/>
</dbReference>
<evidence type="ECO:0000259" key="11">
    <source>
        <dbReference type="PROSITE" id="PS50109"/>
    </source>
</evidence>
<dbReference type="Gene3D" id="3.30.565.10">
    <property type="entry name" value="Histidine kinase-like ATPase, C-terminal domain"/>
    <property type="match status" value="1"/>
</dbReference>
<dbReference type="GO" id="GO:0000156">
    <property type="term" value="F:phosphorelay response regulator activity"/>
    <property type="evidence" value="ECO:0007669"/>
    <property type="project" value="TreeGrafter"/>
</dbReference>
<dbReference type="CDD" id="cd00075">
    <property type="entry name" value="HATPase"/>
    <property type="match status" value="1"/>
</dbReference>
<dbReference type="Gene3D" id="1.10.287.130">
    <property type="match status" value="1"/>
</dbReference>
<evidence type="ECO:0000256" key="3">
    <source>
        <dbReference type="ARBA" id="ARBA00012438"/>
    </source>
</evidence>
<feature type="transmembrane region" description="Helical" evidence="10">
    <location>
        <begin position="154"/>
        <end position="176"/>
    </location>
</feature>
<organism evidence="12 13">
    <name type="scientific">Sporobacter termitidis DSM 10068</name>
    <dbReference type="NCBI Taxonomy" id="1123282"/>
    <lineage>
        <taxon>Bacteria</taxon>
        <taxon>Bacillati</taxon>
        <taxon>Bacillota</taxon>
        <taxon>Clostridia</taxon>
        <taxon>Eubacteriales</taxon>
        <taxon>Oscillospiraceae</taxon>
        <taxon>Sporobacter</taxon>
    </lineage>
</organism>
<dbReference type="PANTHER" id="PTHR42878">
    <property type="entry name" value="TWO-COMPONENT HISTIDINE KINASE"/>
    <property type="match status" value="1"/>
</dbReference>
<keyword evidence="10" id="KW-1133">Transmembrane helix</keyword>
<evidence type="ECO:0000256" key="7">
    <source>
        <dbReference type="ARBA" id="ARBA00022777"/>
    </source>
</evidence>
<evidence type="ECO:0000313" key="13">
    <source>
        <dbReference type="Proteomes" id="UP000183995"/>
    </source>
</evidence>
<keyword evidence="9" id="KW-0902">Two-component regulatory system</keyword>
<comment type="catalytic activity">
    <reaction evidence="1">
        <text>ATP + protein L-histidine = ADP + protein N-phospho-L-histidine.</text>
        <dbReference type="EC" id="2.7.13.3"/>
    </reaction>
</comment>
<evidence type="ECO:0000256" key="5">
    <source>
        <dbReference type="ARBA" id="ARBA00022679"/>
    </source>
</evidence>
<dbReference type="AlphaFoldDB" id="A0A1M5YT71"/>
<evidence type="ECO:0000313" key="12">
    <source>
        <dbReference type="EMBL" id="SHI15231.1"/>
    </source>
</evidence>
<proteinExistence type="predicted"/>
<evidence type="ECO:0000256" key="9">
    <source>
        <dbReference type="ARBA" id="ARBA00023012"/>
    </source>
</evidence>
<dbReference type="InterPro" id="IPR004358">
    <property type="entry name" value="Sig_transdc_His_kin-like_C"/>
</dbReference>
<dbReference type="InterPro" id="IPR036097">
    <property type="entry name" value="HisK_dim/P_sf"/>
</dbReference>
<evidence type="ECO:0000256" key="1">
    <source>
        <dbReference type="ARBA" id="ARBA00000085"/>
    </source>
</evidence>
<dbReference type="SUPFAM" id="SSF47384">
    <property type="entry name" value="Homodimeric domain of signal transducing histidine kinase"/>
    <property type="match status" value="1"/>
</dbReference>
<dbReference type="InterPro" id="IPR050351">
    <property type="entry name" value="BphY/WalK/GraS-like"/>
</dbReference>
<evidence type="ECO:0000256" key="8">
    <source>
        <dbReference type="ARBA" id="ARBA00022840"/>
    </source>
</evidence>
<evidence type="ECO:0000256" key="2">
    <source>
        <dbReference type="ARBA" id="ARBA00004370"/>
    </source>
</evidence>
<keyword evidence="10" id="KW-0812">Transmembrane</keyword>
<dbReference type="SMART" id="SM00388">
    <property type="entry name" value="HisKA"/>
    <property type="match status" value="1"/>
</dbReference>
<keyword evidence="10" id="KW-0472">Membrane</keyword>
<keyword evidence="4" id="KW-0597">Phosphoprotein</keyword>
<keyword evidence="13" id="KW-1185">Reference proteome</keyword>
<dbReference type="EC" id="2.7.13.3" evidence="3"/>
<reference evidence="12 13" key="1">
    <citation type="submission" date="2016-11" db="EMBL/GenBank/DDBJ databases">
        <authorList>
            <person name="Jaros S."/>
            <person name="Januszkiewicz K."/>
            <person name="Wedrychowicz H."/>
        </authorList>
    </citation>
    <scope>NUCLEOTIDE SEQUENCE [LARGE SCALE GENOMIC DNA]</scope>
    <source>
        <strain evidence="12 13">DSM 10068</strain>
    </source>
</reference>
<sequence length="408" mass="44054">MIKKLRRKFILVIMSVVAVLMLAAFIGVWISTYGNLEQENRFALSSALDRSGGPTLRGGRPGIRPGDRPVPIITVTSDSAGGVTDFSNQIFNFSDGDVPSITRLALERGKASGILRDYNLRYMLEKSPDGSARLVFIDNAMESRVLANLLKNSAVVGASTLLLFFAVSVLLARWVVKPVEKAWNSQRRFIADASHELKTPLTVILSNSAMLAEEGGQGGGKAAYRLGNILAEAKRMKSLVDELLSLARSDEAGAGPRFERVDFSAVLLGAALMFEPVIFDMGKAFDYEIANGLFVTGDASRLHQLAGILLDNAGKYSTPASRVTLSARPGAKNEVCLEITNESETIPKAELDKIFERFYRLDKARSGGGYGLGLSIATSIVREHGGKIRAASENGRTVFTVLLPGARL</sequence>
<dbReference type="Pfam" id="PF00512">
    <property type="entry name" value="HisKA"/>
    <property type="match status" value="1"/>
</dbReference>
<dbReference type="Pfam" id="PF02518">
    <property type="entry name" value="HATPase_c"/>
    <property type="match status" value="1"/>
</dbReference>
<dbReference type="InterPro" id="IPR005467">
    <property type="entry name" value="His_kinase_dom"/>
</dbReference>
<dbReference type="PANTHER" id="PTHR42878:SF7">
    <property type="entry name" value="SENSOR HISTIDINE KINASE GLRK"/>
    <property type="match status" value="1"/>
</dbReference>
<dbReference type="GO" id="GO:0030295">
    <property type="term" value="F:protein kinase activator activity"/>
    <property type="evidence" value="ECO:0007669"/>
    <property type="project" value="TreeGrafter"/>
</dbReference>
<dbReference type="SMART" id="SM00387">
    <property type="entry name" value="HATPase_c"/>
    <property type="match status" value="1"/>
</dbReference>
<keyword evidence="8" id="KW-0067">ATP-binding</keyword>
<dbReference type="GO" id="GO:0000155">
    <property type="term" value="F:phosphorelay sensor kinase activity"/>
    <property type="evidence" value="ECO:0007669"/>
    <property type="project" value="InterPro"/>
</dbReference>
<dbReference type="STRING" id="1123282.SAMN02745823_02840"/>
<evidence type="ECO:0000256" key="6">
    <source>
        <dbReference type="ARBA" id="ARBA00022741"/>
    </source>
</evidence>
<dbReference type="GO" id="GO:0007234">
    <property type="term" value="P:osmosensory signaling via phosphorelay pathway"/>
    <property type="evidence" value="ECO:0007669"/>
    <property type="project" value="TreeGrafter"/>
</dbReference>
<dbReference type="OrthoDB" id="9813151at2"/>
<evidence type="ECO:0000256" key="10">
    <source>
        <dbReference type="SAM" id="Phobius"/>
    </source>
</evidence>
<feature type="domain" description="Histidine kinase" evidence="11">
    <location>
        <begin position="192"/>
        <end position="407"/>
    </location>
</feature>
<keyword evidence="7 12" id="KW-0418">Kinase</keyword>
<dbReference type="PRINTS" id="PR00344">
    <property type="entry name" value="BCTRLSENSOR"/>
</dbReference>
<keyword evidence="6" id="KW-0547">Nucleotide-binding</keyword>
<dbReference type="Proteomes" id="UP000183995">
    <property type="component" value="Unassembled WGS sequence"/>
</dbReference>
<dbReference type="EMBL" id="FQXV01000010">
    <property type="protein sequence ID" value="SHI15231.1"/>
    <property type="molecule type" value="Genomic_DNA"/>
</dbReference>
<keyword evidence="5" id="KW-0808">Transferase</keyword>
<accession>A0A1M5YT71</accession>